<feature type="transmembrane region" description="Helical" evidence="1">
    <location>
        <begin position="371"/>
        <end position="392"/>
    </location>
</feature>
<feature type="transmembrane region" description="Helical" evidence="1">
    <location>
        <begin position="669"/>
        <end position="687"/>
    </location>
</feature>
<feature type="transmembrane region" description="Helical" evidence="1">
    <location>
        <begin position="430"/>
        <end position="450"/>
    </location>
</feature>
<keyword evidence="1" id="KW-1133">Transmembrane helix</keyword>
<keyword evidence="1" id="KW-0812">Transmembrane</keyword>
<evidence type="ECO:0000313" key="3">
    <source>
        <dbReference type="Proteomes" id="UP000184082"/>
    </source>
</evidence>
<protein>
    <recommendedName>
        <fullName evidence="4">Alkaline phosphatase</fullName>
    </recommendedName>
</protein>
<sequence length="717" mass="80728">MKKTAQIFFISILLMLLYSSFCFSQSGSENKLIVILVSRLDLDDIDKMPFVKNLAKNGAIGLMNTRGYGHNNEFSSCATIGSAARTDGTYYTSKFVELNTDSYEIYNRRTGFTNKGKHIINIDIAKLININKSNNYIPYIGALGSSLSKKNIKSVVLGNSDTDDKQIRLGALIGMDEYGLVDDGKIDEKVVVKDSNYPFGLKTNYEYIYTKFSEFIKTHDFMIIDLGDISRLENYKSNVTQEMYEVHRNRIISDIDIFIKKIYNLIDLSNTQILILSPFPSTKSSDVGKKLTPVILVDNYNNQRILTSSTTKRKGIIGNIDIAPYIAEYFNASLKHFTGKPFNTVSVSDNFSFVLNLSNETAFLYKNRIKILYAFAIFEIIISILTFFAIQFSSKLKSKHFEYIEYLLLGTMSIPFSLLILPLFTVNNLFTSFFLVIIISIVISSTLVILKRKTLDSIIILSGITSIGLIIDLFNNSKLMKLSFLGYDPIIGARYYGIGNEYMGILIGASLVFIMSLLDRFKINKMLPVIFLMFIVYVIGYPKLGANVGGSITAVISAVFVILRLFKKRLKLRDFSLIFLSVLILLFIISLTDLYIVDDKTHLANALSQIRNEGFKVIYSIIFRKICMNIKLLEITIWSKVLLTTILFLSILFYRPFGVAKKVLEKYNNLAKGLLGVLIACVVGFIVNDSGVVAAATAIIFLGITLMYLIVDEIKSS</sequence>
<dbReference type="RefSeq" id="WP_094756661.1">
    <property type="nucleotide sequence ID" value="NZ_FRAJ01000003.1"/>
</dbReference>
<feature type="transmembrane region" description="Helical" evidence="1">
    <location>
        <begin position="548"/>
        <end position="566"/>
    </location>
</feature>
<reference evidence="2 3" key="1">
    <citation type="submission" date="2016-11" db="EMBL/GenBank/DDBJ databases">
        <authorList>
            <person name="Jaros S."/>
            <person name="Januszkiewicz K."/>
            <person name="Wedrychowicz H."/>
        </authorList>
    </citation>
    <scope>NUCLEOTIDE SEQUENCE [LARGE SCALE GENOMIC DNA]</scope>
    <source>
        <strain evidence="2 3">DSM 14501</strain>
    </source>
</reference>
<feature type="transmembrane region" description="Helical" evidence="1">
    <location>
        <begin position="526"/>
        <end position="542"/>
    </location>
</feature>
<feature type="transmembrane region" description="Helical" evidence="1">
    <location>
        <begin position="693"/>
        <end position="711"/>
    </location>
</feature>
<feature type="transmembrane region" description="Helical" evidence="1">
    <location>
        <begin position="578"/>
        <end position="597"/>
    </location>
</feature>
<keyword evidence="1" id="KW-0472">Membrane</keyword>
<gene>
    <name evidence="2" type="ORF">SAMN02745883_00307</name>
</gene>
<name>A0A1M6LQV8_9FIRM</name>
<feature type="transmembrane region" description="Helical" evidence="1">
    <location>
        <begin position="457"/>
        <end position="475"/>
    </location>
</feature>
<dbReference type="STRING" id="1121266.SAMN02745883_00307"/>
<keyword evidence="3" id="KW-1185">Reference proteome</keyword>
<dbReference type="EMBL" id="FRAJ01000003">
    <property type="protein sequence ID" value="SHJ73550.1"/>
    <property type="molecule type" value="Genomic_DNA"/>
</dbReference>
<dbReference type="AlphaFoldDB" id="A0A1M6LQV8"/>
<proteinExistence type="predicted"/>
<feature type="transmembrane region" description="Helical" evidence="1">
    <location>
        <begin position="495"/>
        <end position="514"/>
    </location>
</feature>
<feature type="transmembrane region" description="Helical" evidence="1">
    <location>
        <begin position="404"/>
        <end position="424"/>
    </location>
</feature>
<organism evidence="2 3">
    <name type="scientific">Caminicella sporogenes DSM 14501</name>
    <dbReference type="NCBI Taxonomy" id="1121266"/>
    <lineage>
        <taxon>Bacteria</taxon>
        <taxon>Bacillati</taxon>
        <taxon>Bacillota</taxon>
        <taxon>Clostridia</taxon>
        <taxon>Peptostreptococcales</taxon>
        <taxon>Caminicellaceae</taxon>
        <taxon>Caminicella</taxon>
    </lineage>
</organism>
<evidence type="ECO:0008006" key="4">
    <source>
        <dbReference type="Google" id="ProtNLM"/>
    </source>
</evidence>
<feature type="transmembrane region" description="Helical" evidence="1">
    <location>
        <begin position="637"/>
        <end position="657"/>
    </location>
</feature>
<evidence type="ECO:0000256" key="1">
    <source>
        <dbReference type="SAM" id="Phobius"/>
    </source>
</evidence>
<evidence type="ECO:0000313" key="2">
    <source>
        <dbReference type="EMBL" id="SHJ73550.1"/>
    </source>
</evidence>
<accession>A0A1M6LQV8</accession>
<dbReference type="Proteomes" id="UP000184082">
    <property type="component" value="Unassembled WGS sequence"/>
</dbReference>